<organism evidence="5 6">
    <name type="scientific">Thiomicrorhabdus lithotrophica</name>
    <dbReference type="NCBI Taxonomy" id="2949997"/>
    <lineage>
        <taxon>Bacteria</taxon>
        <taxon>Pseudomonadati</taxon>
        <taxon>Pseudomonadota</taxon>
        <taxon>Gammaproteobacteria</taxon>
        <taxon>Thiotrichales</taxon>
        <taxon>Piscirickettsiaceae</taxon>
        <taxon>Thiomicrorhabdus</taxon>
    </lineage>
</organism>
<gene>
    <name evidence="5" type="ORF">NR989_10555</name>
</gene>
<evidence type="ECO:0000313" key="6">
    <source>
        <dbReference type="Proteomes" id="UP001222275"/>
    </source>
</evidence>
<dbReference type="Pfam" id="PF12833">
    <property type="entry name" value="HTH_18"/>
    <property type="match status" value="1"/>
</dbReference>
<feature type="domain" description="HTH araC/xylS-type" evidence="4">
    <location>
        <begin position="1"/>
        <end position="93"/>
    </location>
</feature>
<dbReference type="PANTHER" id="PTHR47893:SF1">
    <property type="entry name" value="REGULATORY PROTEIN PCHR"/>
    <property type="match status" value="1"/>
</dbReference>
<dbReference type="PROSITE" id="PS01124">
    <property type="entry name" value="HTH_ARAC_FAMILY_2"/>
    <property type="match status" value="1"/>
</dbReference>
<sequence length="93" mass="10628">MSDIVPTIVDTCKVVGVSERTLQYAFRSYVDMPPVTYLRLCRLHRVRTILKDSDPQATTVTDIAMRYGFLHLGRFALEYRQLFNETPSATLAS</sequence>
<evidence type="ECO:0000259" key="4">
    <source>
        <dbReference type="PROSITE" id="PS01124"/>
    </source>
</evidence>
<accession>A0ABY8CH59</accession>
<dbReference type="Gene3D" id="1.10.10.60">
    <property type="entry name" value="Homeodomain-like"/>
    <property type="match status" value="1"/>
</dbReference>
<dbReference type="InterPro" id="IPR018062">
    <property type="entry name" value="HTH_AraC-typ_CS"/>
</dbReference>
<keyword evidence="3" id="KW-0804">Transcription</keyword>
<name>A0ABY8CH59_9GAMM</name>
<keyword evidence="1" id="KW-0805">Transcription regulation</keyword>
<dbReference type="PROSITE" id="PS00041">
    <property type="entry name" value="HTH_ARAC_FAMILY_1"/>
    <property type="match status" value="1"/>
</dbReference>
<dbReference type="Proteomes" id="UP001222275">
    <property type="component" value="Chromosome"/>
</dbReference>
<dbReference type="InterPro" id="IPR018060">
    <property type="entry name" value="HTH_AraC"/>
</dbReference>
<evidence type="ECO:0000313" key="5">
    <source>
        <dbReference type="EMBL" id="WEJ63778.1"/>
    </source>
</evidence>
<dbReference type="SUPFAM" id="SSF46689">
    <property type="entry name" value="Homeodomain-like"/>
    <property type="match status" value="1"/>
</dbReference>
<dbReference type="InterPro" id="IPR053142">
    <property type="entry name" value="PchR_regulatory_protein"/>
</dbReference>
<keyword evidence="2" id="KW-0238">DNA-binding</keyword>
<protein>
    <submittedName>
        <fullName evidence="5">Helix-turn-helix domain-containing protein</fullName>
    </submittedName>
</protein>
<keyword evidence="6" id="KW-1185">Reference proteome</keyword>
<dbReference type="SMART" id="SM00342">
    <property type="entry name" value="HTH_ARAC"/>
    <property type="match status" value="1"/>
</dbReference>
<dbReference type="PANTHER" id="PTHR47893">
    <property type="entry name" value="REGULATORY PROTEIN PCHR"/>
    <property type="match status" value="1"/>
</dbReference>
<reference evidence="5 6" key="1">
    <citation type="submission" date="2022-06" db="EMBL/GenBank/DDBJ databases">
        <title>Thiomicrohabdus sp. nov, an obligately chemolithoautotrophic, sulfur-oxidizing bacterium isolated from beach of Guanyin Mountain. Amoy.</title>
        <authorList>
            <person name="Zhu H."/>
        </authorList>
    </citation>
    <scope>NUCLEOTIDE SEQUENCE [LARGE SCALE GENOMIC DNA]</scope>
    <source>
        <strain evidence="5 6">XGS-01</strain>
    </source>
</reference>
<evidence type="ECO:0000256" key="3">
    <source>
        <dbReference type="ARBA" id="ARBA00023163"/>
    </source>
</evidence>
<evidence type="ECO:0000256" key="2">
    <source>
        <dbReference type="ARBA" id="ARBA00023125"/>
    </source>
</evidence>
<dbReference type="EMBL" id="CP102381">
    <property type="protein sequence ID" value="WEJ63778.1"/>
    <property type="molecule type" value="Genomic_DNA"/>
</dbReference>
<evidence type="ECO:0000256" key="1">
    <source>
        <dbReference type="ARBA" id="ARBA00023015"/>
    </source>
</evidence>
<proteinExistence type="predicted"/>
<dbReference type="InterPro" id="IPR009057">
    <property type="entry name" value="Homeodomain-like_sf"/>
</dbReference>